<protein>
    <submittedName>
        <fullName evidence="5">AraC family transcriptional regulator</fullName>
    </submittedName>
</protein>
<sequence>MNKGNTSSVAVKHRETSISAPRGRTLAEMIRSGPAPSEQLKELLAARGLHTCFSYPTLALFEFNAAELATNAGIGGGHAPSDLQNMIERHAPGNCAVFMDEIGHISVLFSWDDRAAIVRLHALLQSYYSRIHSLTITAGIGNPCQRLSELHLSYTQAANALKHKFYRGLAEVIYFNHVSPYTNTANYPEDKEDELFRLIHDGQPDGIEPAVEEFYKALLQDGPLQREEVNNCTIQLLIGLELRIKASIGQTGSAVRQDMTSAIHLQTLTEVKRYAACCLKHLAELNGSNENLNRIIIKKALSCMEGEYEKATLHYVAEKVYITPAYLSTLFKLNMGVTFIEYLTDIRINKAKKLLKTTHLKNYEVAEKVGYSDPRYFSQIFKKKAGLSPSEYRDSLEWPN</sequence>
<dbReference type="PRINTS" id="PR00032">
    <property type="entry name" value="HTHARAC"/>
</dbReference>
<dbReference type="InterPro" id="IPR041522">
    <property type="entry name" value="CdaR_GGDEF"/>
</dbReference>
<keyword evidence="2" id="KW-0238">DNA-binding</keyword>
<accession>A0A4Q9DHC5</accession>
<evidence type="ECO:0000259" key="4">
    <source>
        <dbReference type="PROSITE" id="PS01124"/>
    </source>
</evidence>
<evidence type="ECO:0000256" key="3">
    <source>
        <dbReference type="ARBA" id="ARBA00023163"/>
    </source>
</evidence>
<dbReference type="SMART" id="SM00342">
    <property type="entry name" value="HTH_ARAC"/>
    <property type="match status" value="1"/>
</dbReference>
<dbReference type="InterPro" id="IPR009057">
    <property type="entry name" value="Homeodomain-like_sf"/>
</dbReference>
<dbReference type="SUPFAM" id="SSF46689">
    <property type="entry name" value="Homeodomain-like"/>
    <property type="match status" value="1"/>
</dbReference>
<evidence type="ECO:0000313" key="5">
    <source>
        <dbReference type="EMBL" id="TBL70417.1"/>
    </source>
</evidence>
<keyword evidence="1" id="KW-0805">Transcription regulation</keyword>
<dbReference type="PANTHER" id="PTHR43280">
    <property type="entry name" value="ARAC-FAMILY TRANSCRIPTIONAL REGULATOR"/>
    <property type="match status" value="1"/>
</dbReference>
<keyword evidence="6" id="KW-1185">Reference proteome</keyword>
<dbReference type="Pfam" id="PF17853">
    <property type="entry name" value="GGDEF_2"/>
    <property type="match status" value="1"/>
</dbReference>
<dbReference type="AlphaFoldDB" id="A0A4Q9DHC5"/>
<dbReference type="RefSeq" id="WP_131017936.1">
    <property type="nucleotide sequence ID" value="NZ_SIRE01000032.1"/>
</dbReference>
<dbReference type="GO" id="GO:0003700">
    <property type="term" value="F:DNA-binding transcription factor activity"/>
    <property type="evidence" value="ECO:0007669"/>
    <property type="project" value="InterPro"/>
</dbReference>
<dbReference type="OrthoDB" id="324626at2"/>
<evidence type="ECO:0000313" key="6">
    <source>
        <dbReference type="Proteomes" id="UP000293142"/>
    </source>
</evidence>
<gene>
    <name evidence="5" type="ORF">EYB31_33415</name>
</gene>
<reference evidence="5 6" key="1">
    <citation type="submission" date="2019-02" db="EMBL/GenBank/DDBJ databases">
        <title>Paenibacillus sp. nov., isolated from surface-sterilized tissue of Thalictrum simplex L.</title>
        <authorList>
            <person name="Tuo L."/>
        </authorList>
    </citation>
    <scope>NUCLEOTIDE SEQUENCE [LARGE SCALE GENOMIC DNA]</scope>
    <source>
        <strain evidence="5 6">N2SHLJ1</strain>
    </source>
</reference>
<keyword evidence="3" id="KW-0804">Transcription</keyword>
<dbReference type="InterPro" id="IPR018060">
    <property type="entry name" value="HTH_AraC"/>
</dbReference>
<dbReference type="Proteomes" id="UP000293142">
    <property type="component" value="Unassembled WGS sequence"/>
</dbReference>
<comment type="caution">
    <text evidence="5">The sequence shown here is derived from an EMBL/GenBank/DDBJ whole genome shotgun (WGS) entry which is preliminary data.</text>
</comment>
<evidence type="ECO:0000256" key="1">
    <source>
        <dbReference type="ARBA" id="ARBA00023015"/>
    </source>
</evidence>
<dbReference type="GO" id="GO:0043565">
    <property type="term" value="F:sequence-specific DNA binding"/>
    <property type="evidence" value="ECO:0007669"/>
    <property type="project" value="InterPro"/>
</dbReference>
<dbReference type="PROSITE" id="PS01124">
    <property type="entry name" value="HTH_ARAC_FAMILY_2"/>
    <property type="match status" value="1"/>
</dbReference>
<dbReference type="PANTHER" id="PTHR43280:SF2">
    <property type="entry name" value="HTH-TYPE TRANSCRIPTIONAL REGULATOR EXSA"/>
    <property type="match status" value="1"/>
</dbReference>
<evidence type="ECO:0000256" key="2">
    <source>
        <dbReference type="ARBA" id="ARBA00023125"/>
    </source>
</evidence>
<name>A0A4Q9DHC5_9BACL</name>
<dbReference type="Pfam" id="PF12833">
    <property type="entry name" value="HTH_18"/>
    <property type="match status" value="1"/>
</dbReference>
<dbReference type="EMBL" id="SIRE01000032">
    <property type="protein sequence ID" value="TBL70417.1"/>
    <property type="molecule type" value="Genomic_DNA"/>
</dbReference>
<organism evidence="5 6">
    <name type="scientific">Paenibacillus thalictri</name>
    <dbReference type="NCBI Taxonomy" id="2527873"/>
    <lineage>
        <taxon>Bacteria</taxon>
        <taxon>Bacillati</taxon>
        <taxon>Bacillota</taxon>
        <taxon>Bacilli</taxon>
        <taxon>Bacillales</taxon>
        <taxon>Paenibacillaceae</taxon>
        <taxon>Paenibacillus</taxon>
    </lineage>
</organism>
<dbReference type="InterPro" id="IPR020449">
    <property type="entry name" value="Tscrpt_reg_AraC-type_HTH"/>
</dbReference>
<proteinExistence type="predicted"/>
<feature type="domain" description="HTH araC/xylS-type" evidence="4">
    <location>
        <begin position="298"/>
        <end position="395"/>
    </location>
</feature>
<dbReference type="Gene3D" id="1.10.10.60">
    <property type="entry name" value="Homeodomain-like"/>
    <property type="match status" value="2"/>
</dbReference>